<organism evidence="2 3">
    <name type="scientific">Ficus carica</name>
    <name type="common">Common fig</name>
    <dbReference type="NCBI Taxonomy" id="3494"/>
    <lineage>
        <taxon>Eukaryota</taxon>
        <taxon>Viridiplantae</taxon>
        <taxon>Streptophyta</taxon>
        <taxon>Embryophyta</taxon>
        <taxon>Tracheophyta</taxon>
        <taxon>Spermatophyta</taxon>
        <taxon>Magnoliopsida</taxon>
        <taxon>eudicotyledons</taxon>
        <taxon>Gunneridae</taxon>
        <taxon>Pentapetalae</taxon>
        <taxon>rosids</taxon>
        <taxon>fabids</taxon>
        <taxon>Rosales</taxon>
        <taxon>Moraceae</taxon>
        <taxon>Ficeae</taxon>
        <taxon>Ficus</taxon>
    </lineage>
</organism>
<evidence type="ECO:0000313" key="3">
    <source>
        <dbReference type="Proteomes" id="UP001187192"/>
    </source>
</evidence>
<proteinExistence type="predicted"/>
<protein>
    <submittedName>
        <fullName evidence="2">Uncharacterized protein</fullName>
    </submittedName>
</protein>
<dbReference type="Proteomes" id="UP001187192">
    <property type="component" value="Unassembled WGS sequence"/>
</dbReference>
<reference evidence="2" key="1">
    <citation type="submission" date="2023-07" db="EMBL/GenBank/DDBJ databases">
        <title>draft genome sequence of fig (Ficus carica).</title>
        <authorList>
            <person name="Takahashi T."/>
            <person name="Nishimura K."/>
        </authorList>
    </citation>
    <scope>NUCLEOTIDE SEQUENCE</scope>
</reference>
<evidence type="ECO:0000256" key="1">
    <source>
        <dbReference type="SAM" id="MobiDB-lite"/>
    </source>
</evidence>
<keyword evidence="3" id="KW-1185">Reference proteome</keyword>
<dbReference type="AlphaFoldDB" id="A0AA87ZAN4"/>
<feature type="region of interest" description="Disordered" evidence="1">
    <location>
        <begin position="22"/>
        <end position="65"/>
    </location>
</feature>
<comment type="caution">
    <text evidence="2">The sequence shown here is derived from an EMBL/GenBank/DDBJ whole genome shotgun (WGS) entry which is preliminary data.</text>
</comment>
<name>A0AA87ZAN4_FICCA</name>
<sequence length="92" mass="10421">MSITVASPSPSIAVAVVSPSSSTLLDRNPTVHICDGEEEGERERERSGSFVSGDDGTSDEPRRRERSDIAREWALLWGSHRRENEKERRERR</sequence>
<dbReference type="EMBL" id="BTGU01000002">
    <property type="protein sequence ID" value="GMN28970.1"/>
    <property type="molecule type" value="Genomic_DNA"/>
</dbReference>
<accession>A0AA87ZAN4</accession>
<evidence type="ECO:0000313" key="2">
    <source>
        <dbReference type="EMBL" id="GMN28970.1"/>
    </source>
</evidence>
<gene>
    <name evidence="2" type="ORF">TIFTF001_002243</name>
</gene>